<feature type="binding site" evidence="12">
    <location>
        <begin position="262"/>
        <end position="263"/>
    </location>
    <ligand>
        <name>FMN</name>
        <dbReference type="ChEBI" id="CHEBI:58210"/>
    </ligand>
</feature>
<dbReference type="KEGG" id="oyw:OdinLCB4_001560"/>
<dbReference type="PIRSF" id="PIRSF000164">
    <property type="entry name" value="DHO_oxidase"/>
    <property type="match status" value="1"/>
</dbReference>
<evidence type="ECO:0000313" key="15">
    <source>
        <dbReference type="Proteomes" id="UP000186851"/>
    </source>
</evidence>
<feature type="binding site" evidence="12">
    <location>
        <position position="125"/>
    </location>
    <ligand>
        <name>substrate</name>
    </ligand>
</feature>
<comment type="catalytic activity">
    <reaction evidence="12">
        <text>(S)-dihydroorotate + A = orotate + AH2</text>
        <dbReference type="Rhea" id="RHEA:18073"/>
        <dbReference type="ChEBI" id="CHEBI:13193"/>
        <dbReference type="ChEBI" id="CHEBI:17499"/>
        <dbReference type="ChEBI" id="CHEBI:30839"/>
        <dbReference type="ChEBI" id="CHEBI:30864"/>
    </reaction>
</comment>
<dbReference type="AlphaFoldDB" id="A0AAF0IBQ7"/>
<dbReference type="HAMAP" id="MF_00224">
    <property type="entry name" value="DHO_dh_type1"/>
    <property type="match status" value="1"/>
</dbReference>
<dbReference type="PROSITE" id="PS00911">
    <property type="entry name" value="DHODEHASE_1"/>
    <property type="match status" value="1"/>
</dbReference>
<evidence type="ECO:0000256" key="12">
    <source>
        <dbReference type="HAMAP-Rule" id="MF_00224"/>
    </source>
</evidence>
<dbReference type="Proteomes" id="UP000186851">
    <property type="component" value="Chromosome"/>
</dbReference>
<dbReference type="GO" id="GO:0044205">
    <property type="term" value="P:'de novo' UMP biosynthetic process"/>
    <property type="evidence" value="ECO:0007669"/>
    <property type="project" value="UniProtKB-UniRule"/>
</dbReference>
<feature type="active site" description="Nucleophile" evidence="12">
    <location>
        <position position="128"/>
    </location>
</feature>
<feature type="binding site" evidence="12">
    <location>
        <position position="125"/>
    </location>
    <ligand>
        <name>FMN</name>
        <dbReference type="ChEBI" id="CHEBI:58210"/>
    </ligand>
</feature>
<feature type="binding site" evidence="12">
    <location>
        <position position="213"/>
    </location>
    <ligand>
        <name>FMN</name>
        <dbReference type="ChEBI" id="CHEBI:58210"/>
    </ligand>
</feature>
<feature type="domain" description="Dihydroorotate dehydrogenase catalytic" evidence="13">
    <location>
        <begin position="5"/>
        <end position="282"/>
    </location>
</feature>
<feature type="binding site" evidence="12">
    <location>
        <begin position="240"/>
        <end position="241"/>
    </location>
    <ligand>
        <name>FMN</name>
        <dbReference type="ChEBI" id="CHEBI:58210"/>
    </ligand>
</feature>
<comment type="cofactor">
    <cofactor evidence="12">
        <name>FMN</name>
        <dbReference type="ChEBI" id="CHEBI:58210"/>
    </cofactor>
    <text evidence="12">Binds 1 FMN per subunit.</text>
</comment>
<dbReference type="InterPro" id="IPR012135">
    <property type="entry name" value="Dihydroorotate_DH_1_2"/>
</dbReference>
<evidence type="ECO:0000256" key="7">
    <source>
        <dbReference type="ARBA" id="ARBA00022630"/>
    </source>
</evidence>
<feature type="binding site" evidence="12">
    <location>
        <position position="187"/>
    </location>
    <ligand>
        <name>FMN</name>
        <dbReference type="ChEBI" id="CHEBI:58210"/>
    </ligand>
</feature>
<evidence type="ECO:0000256" key="1">
    <source>
        <dbReference type="ARBA" id="ARBA00003616"/>
    </source>
</evidence>
<keyword evidence="7 12" id="KW-0285">Flavoprotein</keyword>
<evidence type="ECO:0000256" key="10">
    <source>
        <dbReference type="ARBA" id="ARBA00023002"/>
    </source>
</evidence>
<comment type="catalytic activity">
    <reaction evidence="11">
        <text>(S)-dihydroorotate + NAD(+) = orotate + NADH + H(+)</text>
        <dbReference type="Rhea" id="RHEA:13513"/>
        <dbReference type="ChEBI" id="CHEBI:15378"/>
        <dbReference type="ChEBI" id="CHEBI:30839"/>
        <dbReference type="ChEBI" id="CHEBI:30864"/>
        <dbReference type="ChEBI" id="CHEBI:57540"/>
        <dbReference type="ChEBI" id="CHEBI:57945"/>
        <dbReference type="EC" id="1.3.1.14"/>
    </reaction>
</comment>
<feature type="binding site" evidence="12">
    <location>
        <begin position="69"/>
        <end position="73"/>
    </location>
    <ligand>
        <name>substrate</name>
    </ligand>
</feature>
<protein>
    <recommendedName>
        <fullName evidence="12">Dihydroorotate dehydrogenase</fullName>
        <shortName evidence="12">DHOD</shortName>
        <shortName evidence="12">DHODase</shortName>
        <shortName evidence="12">DHOdehase</shortName>
        <ecNumber evidence="12">1.3.-.-</ecNumber>
    </recommendedName>
</protein>
<dbReference type="NCBIfam" id="TIGR01037">
    <property type="entry name" value="pyrD_sub1_fam"/>
    <property type="match status" value="1"/>
</dbReference>
<organism evidence="14 15">
    <name type="scientific">Odinarchaeota yellowstonii (strain LCB_4)</name>
    <dbReference type="NCBI Taxonomy" id="1841599"/>
    <lineage>
        <taxon>Archaea</taxon>
        <taxon>Promethearchaeati</taxon>
        <taxon>Candidatus Odinarchaeota</taxon>
        <taxon>Candidatus Odinarchaeia</taxon>
        <taxon>Candidatus Odinarchaeales</taxon>
        <taxon>Candidatus Odinarchaeaceae</taxon>
        <taxon>Candidatus Odinarchaeum</taxon>
    </lineage>
</organism>
<dbReference type="Gene3D" id="3.20.20.70">
    <property type="entry name" value="Aldolase class I"/>
    <property type="match status" value="1"/>
</dbReference>
<evidence type="ECO:0000313" key="14">
    <source>
        <dbReference type="EMBL" id="WEU40644.1"/>
    </source>
</evidence>
<comment type="subunit">
    <text evidence="5">Heterotetramer of 2 PyrK and 2 PyrD type B subunits.</text>
</comment>
<dbReference type="FunFam" id="3.20.20.70:FF:000027">
    <property type="entry name" value="Dihydropyrimidine dehydrogenase [NADP(+)]"/>
    <property type="match status" value="1"/>
</dbReference>
<dbReference type="InterPro" id="IPR001295">
    <property type="entry name" value="Dihydroorotate_DH_CS"/>
</dbReference>
<feature type="binding site" evidence="12">
    <location>
        <position position="21"/>
    </location>
    <ligand>
        <name>FMN</name>
        <dbReference type="ChEBI" id="CHEBI:58210"/>
    </ligand>
</feature>
<evidence type="ECO:0000259" key="13">
    <source>
        <dbReference type="Pfam" id="PF01180"/>
    </source>
</evidence>
<name>A0AAF0IBQ7_ODILC</name>
<evidence type="ECO:0000256" key="5">
    <source>
        <dbReference type="ARBA" id="ARBA00011669"/>
    </source>
</evidence>
<dbReference type="GO" id="GO:0050661">
    <property type="term" value="F:NADP binding"/>
    <property type="evidence" value="ECO:0007669"/>
    <property type="project" value="TreeGrafter"/>
</dbReference>
<evidence type="ECO:0000256" key="3">
    <source>
        <dbReference type="ARBA" id="ARBA00004715"/>
    </source>
</evidence>
<comment type="caution">
    <text evidence="12">Lacks conserved residue(s) required for the propagation of feature annotation.</text>
</comment>
<comment type="subcellular location">
    <subcellularLocation>
        <location evidence="2 12">Cytoplasm</location>
    </subcellularLocation>
</comment>
<keyword evidence="10 12" id="KW-0560">Oxidoreductase</keyword>
<reference evidence="14" key="2">
    <citation type="journal article" date="2022" name="Nat. Microbiol.">
        <title>A closed Candidatus Odinarchaeum chromosome exposes Asgard archaeal viruses.</title>
        <authorList>
            <person name="Tamarit D."/>
            <person name="Caceres E.F."/>
            <person name="Krupovic M."/>
            <person name="Nijland R."/>
            <person name="Eme L."/>
            <person name="Robinson N.P."/>
            <person name="Ettema T.J.G."/>
        </authorList>
    </citation>
    <scope>NUCLEOTIDE SEQUENCE</scope>
    <source>
        <strain evidence="14">LCB_4</strain>
    </source>
</reference>
<feature type="binding site" evidence="12">
    <location>
        <position position="45"/>
    </location>
    <ligand>
        <name>substrate</name>
    </ligand>
</feature>
<dbReference type="NCBIfam" id="NF005574">
    <property type="entry name" value="PRK07259.1"/>
    <property type="match status" value="1"/>
</dbReference>
<feature type="binding site" evidence="12">
    <location>
        <begin position="45"/>
        <end position="46"/>
    </location>
    <ligand>
        <name>FMN</name>
        <dbReference type="ChEBI" id="CHEBI:58210"/>
    </ligand>
</feature>
<keyword evidence="8 12" id="KW-0288">FMN</keyword>
<dbReference type="PANTHER" id="PTHR43073">
    <property type="entry name" value="DIHYDROPYRIMIDINE DEHYDROGENASE [NADP(+)]"/>
    <property type="match status" value="1"/>
</dbReference>
<dbReference type="GO" id="GO:0006212">
    <property type="term" value="P:uracil catabolic process"/>
    <property type="evidence" value="ECO:0007669"/>
    <property type="project" value="TreeGrafter"/>
</dbReference>
<feature type="binding site" evidence="12">
    <location>
        <begin position="188"/>
        <end position="189"/>
    </location>
    <ligand>
        <name>substrate</name>
    </ligand>
</feature>
<dbReference type="InterPro" id="IPR033888">
    <property type="entry name" value="DHOD_1B"/>
</dbReference>
<comment type="similarity">
    <text evidence="4 12">Belongs to the dihydroorotate dehydrogenase family. Type 1 subfamily.</text>
</comment>
<accession>A0AAF0IBQ7</accession>
<evidence type="ECO:0000256" key="8">
    <source>
        <dbReference type="ARBA" id="ARBA00022643"/>
    </source>
</evidence>
<dbReference type="GO" id="GO:0005737">
    <property type="term" value="C:cytoplasm"/>
    <property type="evidence" value="ECO:0007669"/>
    <property type="project" value="UniProtKB-SubCell"/>
</dbReference>
<dbReference type="InterPro" id="IPR005720">
    <property type="entry name" value="Dihydroorotate_DH_cat"/>
</dbReference>
<dbReference type="GO" id="GO:0006210">
    <property type="term" value="P:thymine catabolic process"/>
    <property type="evidence" value="ECO:0007669"/>
    <property type="project" value="TreeGrafter"/>
</dbReference>
<proteinExistence type="inferred from homology"/>
<dbReference type="PANTHER" id="PTHR43073:SF2">
    <property type="entry name" value="DIHYDROPYRIMIDINE DEHYDROGENASE [NADP(+)]"/>
    <property type="match status" value="1"/>
</dbReference>
<dbReference type="GO" id="GO:0006207">
    <property type="term" value="P:'de novo' pyrimidine nucleobase biosynthetic process"/>
    <property type="evidence" value="ECO:0007669"/>
    <property type="project" value="InterPro"/>
</dbReference>
<dbReference type="EC" id="1.3.-.-" evidence="12"/>
<evidence type="ECO:0000256" key="9">
    <source>
        <dbReference type="ARBA" id="ARBA00022975"/>
    </source>
</evidence>
<sequence>MSFLETILGSIKLENPVIIASGVLATTGEGMKLLYEKGAGAVVTKTTTLNSKPGNPNPTIVSTPSGLLNSMGLPNPGIEEMSREVAVACREGVPVIGSVAGFSVNEFVEVAKRFEEAGVIGVELNISCPHEKVGLIGQDCKLTYQVVKAVKNSVKIPVIVKLTPNVTDIAEIALEAEKAGADALTAINTVKGMAIDVNTGYPILGAKIGGLSGPAIKPIAVRCIYEIYESGVKVPIIGVGGISNWRDALEFLMAGSSAIQIGTAFMKGYQIIEKIKKGLTGYMKKNKLQTLTQIIGIAHKRC</sequence>
<feature type="binding site" evidence="12">
    <location>
        <position position="161"/>
    </location>
    <ligand>
        <name>FMN</name>
        <dbReference type="ChEBI" id="CHEBI:58210"/>
    </ligand>
</feature>
<keyword evidence="6 12" id="KW-0963">Cytoplasm</keyword>
<dbReference type="InterPro" id="IPR013785">
    <property type="entry name" value="Aldolase_TIM"/>
</dbReference>
<dbReference type="GO" id="GO:0002058">
    <property type="term" value="F:uracil binding"/>
    <property type="evidence" value="ECO:0007669"/>
    <property type="project" value="TreeGrafter"/>
</dbReference>
<keyword evidence="9 12" id="KW-0665">Pyrimidine biosynthesis</keyword>
<dbReference type="GO" id="GO:0004589">
    <property type="term" value="F:dihydroorotate dehydrogenase (NAD+) activity"/>
    <property type="evidence" value="ECO:0007669"/>
    <property type="project" value="UniProtKB-EC"/>
</dbReference>
<comment type="pathway">
    <text evidence="3">Pyrimidine metabolism; UMP biosynthesis via de novo pathway; orotate from (S)-dihydroorotate (NAD(+) route): step 1/1.</text>
</comment>
<evidence type="ECO:0000256" key="2">
    <source>
        <dbReference type="ARBA" id="ARBA00004496"/>
    </source>
</evidence>
<dbReference type="CDD" id="cd04740">
    <property type="entry name" value="DHOD_1B_like"/>
    <property type="match status" value="1"/>
</dbReference>
<evidence type="ECO:0000256" key="4">
    <source>
        <dbReference type="ARBA" id="ARBA00008008"/>
    </source>
</evidence>
<evidence type="ECO:0000256" key="11">
    <source>
        <dbReference type="ARBA" id="ARBA00048996"/>
    </source>
</evidence>
<dbReference type="InterPro" id="IPR049622">
    <property type="entry name" value="Dihydroorotate_DH_I"/>
</dbReference>
<gene>
    <name evidence="12" type="primary">pyrD</name>
    <name evidence="14" type="ORF">OdinLCB4_001560</name>
</gene>
<comment type="function">
    <text evidence="1">Catalyzes the conversion of dihydroorotate to orotate with NAD(+) as electron acceptor.</text>
</comment>
<evidence type="ECO:0000256" key="6">
    <source>
        <dbReference type="ARBA" id="ARBA00022490"/>
    </source>
</evidence>
<dbReference type="Pfam" id="PF01180">
    <property type="entry name" value="DHO_dh"/>
    <property type="match status" value="1"/>
</dbReference>
<dbReference type="EMBL" id="CP091871">
    <property type="protein sequence ID" value="WEU40644.1"/>
    <property type="molecule type" value="Genomic_DNA"/>
</dbReference>
<dbReference type="SUPFAM" id="SSF51395">
    <property type="entry name" value="FMN-linked oxidoreductases"/>
    <property type="match status" value="1"/>
</dbReference>
<dbReference type="InterPro" id="IPR024920">
    <property type="entry name" value="Dihydroorotate_DH_1"/>
</dbReference>
<reference evidence="14" key="1">
    <citation type="journal article" date="2017" name="Nature">
        <title>Asgard archaea illuminate the origin of eukaryotic cellular complexity.</title>
        <authorList>
            <person name="Zaremba-Niedzwiedzka K."/>
            <person name="Caceres E.F."/>
            <person name="Saw J.H."/>
            <person name="Backstrom D."/>
            <person name="Juzokaite L."/>
            <person name="Vancaester E."/>
            <person name="Seitz K.W."/>
            <person name="Anantharaman K."/>
            <person name="Starnawski P."/>
            <person name="Kjeldsen K.U."/>
            <person name="Scott M.B."/>
            <person name="Nunoura T."/>
            <person name="Banfield J.F."/>
            <person name="Schramm A."/>
            <person name="Baker B.J."/>
            <person name="Spang A."/>
            <person name="Ettema T.J.G."/>
        </authorList>
    </citation>
    <scope>NUCLEOTIDE SEQUENCE</scope>
    <source>
        <strain evidence="14">LCB_4</strain>
    </source>
</reference>